<dbReference type="RefSeq" id="WP_263267079.1">
    <property type="nucleotide sequence ID" value="NZ_CP081201.1"/>
</dbReference>
<organism evidence="2 3">
    <name type="scientific">Pseudomonas phytophila</name>
    <dbReference type="NCBI Taxonomy" id="2867264"/>
    <lineage>
        <taxon>Bacteria</taxon>
        <taxon>Pseudomonadati</taxon>
        <taxon>Pseudomonadota</taxon>
        <taxon>Gammaproteobacteria</taxon>
        <taxon>Pseudomonadales</taxon>
        <taxon>Pseudomonadaceae</taxon>
        <taxon>Pseudomonas</taxon>
    </lineage>
</organism>
<evidence type="ECO:0000313" key="2">
    <source>
        <dbReference type="EMBL" id="UXZ93755.1"/>
    </source>
</evidence>
<dbReference type="Proteomes" id="UP001063228">
    <property type="component" value="Chromosome"/>
</dbReference>
<sequence>MIMAAVTAHNSPKANEFYTLMPDIRSNWGPYGVIFSNERELLTPPRRILRPPEGGFPPLRQIPQLEYDPRKGKMPRDLEGIFSGYWLVSERLKKVFEEIDPLAFEFAECTFHLPDGSVGPTYFLCDIVRVLDAVDEEASRLNVEISDEFVNGKFYNLCGGARLAFHQSVVGSAQIFRVPYSGRLVVCDKAFRDAVRQAGIGAKSHSDGLWFEDAANL</sequence>
<dbReference type="Pfam" id="PF07791">
    <property type="entry name" value="Imm11"/>
    <property type="match status" value="1"/>
</dbReference>
<accession>A0ABY6F7A1</accession>
<feature type="domain" description="Immunity MXAN-0049 protein" evidence="1">
    <location>
        <begin position="16"/>
        <end position="215"/>
    </location>
</feature>
<reference evidence="2" key="1">
    <citation type="submission" date="2021-08" db="EMBL/GenBank/DDBJ databases">
        <title>Complete genome sequence of Pseudomonas phytophila.</title>
        <authorList>
            <person name="Weir B.S."/>
            <person name="Templeton M.D."/>
            <person name="Arshed S."/>
            <person name="Andersen M.T."/>
            <person name="Jayaraman J."/>
        </authorList>
    </citation>
    <scope>NUCLEOTIDE SEQUENCE</scope>
    <source>
        <strain evidence="2">ICMP 23753</strain>
    </source>
</reference>
<keyword evidence="3" id="KW-1185">Reference proteome</keyword>
<gene>
    <name evidence="2" type="ORF">K3169_15270</name>
</gene>
<protein>
    <submittedName>
        <fullName evidence="2">DUF1629 domain-containing protein</fullName>
    </submittedName>
</protein>
<evidence type="ECO:0000313" key="3">
    <source>
        <dbReference type="Proteomes" id="UP001063228"/>
    </source>
</evidence>
<evidence type="ECO:0000259" key="1">
    <source>
        <dbReference type="Pfam" id="PF07791"/>
    </source>
</evidence>
<name>A0ABY6F7A1_9PSED</name>
<proteinExistence type="predicted"/>
<dbReference type="InterPro" id="IPR012433">
    <property type="entry name" value="Imm11"/>
</dbReference>
<dbReference type="EMBL" id="CP081201">
    <property type="protein sequence ID" value="UXZ93755.1"/>
    <property type="molecule type" value="Genomic_DNA"/>
</dbReference>